<protein>
    <submittedName>
        <fullName evidence="3">BSD domain-containing protein 1</fullName>
    </submittedName>
</protein>
<dbReference type="Proteomes" id="UP001381693">
    <property type="component" value="Unassembled WGS sequence"/>
</dbReference>
<feature type="compositionally biased region" description="Low complexity" evidence="1">
    <location>
        <begin position="330"/>
        <end position="341"/>
    </location>
</feature>
<feature type="region of interest" description="Disordered" evidence="1">
    <location>
        <begin position="266"/>
        <end position="313"/>
    </location>
</feature>
<comment type="caution">
    <text evidence="3">The sequence shown here is derived from an EMBL/GenBank/DDBJ whole genome shotgun (WGS) entry which is preliminary data.</text>
</comment>
<feature type="compositionally biased region" description="Basic and acidic residues" evidence="1">
    <location>
        <begin position="370"/>
        <end position="388"/>
    </location>
</feature>
<dbReference type="SUPFAM" id="SSF140383">
    <property type="entry name" value="BSD domain-like"/>
    <property type="match status" value="1"/>
</dbReference>
<dbReference type="SMART" id="SM00751">
    <property type="entry name" value="BSD"/>
    <property type="match status" value="1"/>
</dbReference>
<dbReference type="Gene3D" id="1.10.3970.10">
    <property type="entry name" value="BSD domain"/>
    <property type="match status" value="1"/>
</dbReference>
<dbReference type="AlphaFoldDB" id="A0AAN9A4Y0"/>
<dbReference type="EMBL" id="JAXCGZ010005769">
    <property type="protein sequence ID" value="KAK7080856.1"/>
    <property type="molecule type" value="Genomic_DNA"/>
</dbReference>
<name>A0AAN9A4Y0_HALRR</name>
<evidence type="ECO:0000256" key="1">
    <source>
        <dbReference type="SAM" id="MobiDB-lite"/>
    </source>
</evidence>
<proteinExistence type="predicted"/>
<reference evidence="3 4" key="1">
    <citation type="submission" date="2023-11" db="EMBL/GenBank/DDBJ databases">
        <title>Halocaridina rubra genome assembly.</title>
        <authorList>
            <person name="Smith C."/>
        </authorList>
    </citation>
    <scope>NUCLEOTIDE SEQUENCE [LARGE SCALE GENOMIC DNA]</scope>
    <source>
        <strain evidence="3">EP-1</strain>
        <tissue evidence="3">Whole</tissue>
    </source>
</reference>
<dbReference type="InterPro" id="IPR051494">
    <property type="entry name" value="BSD_domain-containing"/>
</dbReference>
<dbReference type="PANTHER" id="PTHR16019:SF5">
    <property type="entry name" value="BSD DOMAIN-CONTAINING PROTEIN 1"/>
    <property type="match status" value="1"/>
</dbReference>
<dbReference type="Pfam" id="PF03909">
    <property type="entry name" value="BSD"/>
    <property type="match status" value="1"/>
</dbReference>
<dbReference type="PANTHER" id="PTHR16019">
    <property type="entry name" value="SYNAPSE-ASSOCIATED PROTEIN"/>
    <property type="match status" value="1"/>
</dbReference>
<evidence type="ECO:0000313" key="4">
    <source>
        <dbReference type="Proteomes" id="UP001381693"/>
    </source>
</evidence>
<organism evidence="3 4">
    <name type="scientific">Halocaridina rubra</name>
    <name type="common">Hawaiian red shrimp</name>
    <dbReference type="NCBI Taxonomy" id="373956"/>
    <lineage>
        <taxon>Eukaryota</taxon>
        <taxon>Metazoa</taxon>
        <taxon>Ecdysozoa</taxon>
        <taxon>Arthropoda</taxon>
        <taxon>Crustacea</taxon>
        <taxon>Multicrustacea</taxon>
        <taxon>Malacostraca</taxon>
        <taxon>Eumalacostraca</taxon>
        <taxon>Eucarida</taxon>
        <taxon>Decapoda</taxon>
        <taxon>Pleocyemata</taxon>
        <taxon>Caridea</taxon>
        <taxon>Atyoidea</taxon>
        <taxon>Atyidae</taxon>
        <taxon>Halocaridina</taxon>
    </lineage>
</organism>
<feature type="compositionally biased region" description="Basic and acidic residues" evidence="1">
    <location>
        <begin position="266"/>
        <end position="287"/>
    </location>
</feature>
<gene>
    <name evidence="3" type="primary">BSDC1</name>
    <name evidence="3" type="ORF">SK128_019732</name>
</gene>
<dbReference type="PROSITE" id="PS50858">
    <property type="entry name" value="BSD"/>
    <property type="match status" value="1"/>
</dbReference>
<feature type="domain" description="BSD" evidence="2">
    <location>
        <begin position="165"/>
        <end position="217"/>
    </location>
</feature>
<dbReference type="InterPro" id="IPR005607">
    <property type="entry name" value="BSD_dom"/>
</dbReference>
<keyword evidence="4" id="KW-1185">Reference proteome</keyword>
<feature type="compositionally biased region" description="Low complexity" evidence="1">
    <location>
        <begin position="298"/>
        <end position="313"/>
    </location>
</feature>
<evidence type="ECO:0000313" key="3">
    <source>
        <dbReference type="EMBL" id="KAK7080856.1"/>
    </source>
</evidence>
<feature type="region of interest" description="Disordered" evidence="1">
    <location>
        <begin position="326"/>
        <end position="388"/>
    </location>
</feature>
<feature type="region of interest" description="Disordered" evidence="1">
    <location>
        <begin position="227"/>
        <end position="246"/>
    </location>
</feature>
<sequence length="388" mass="43268">MSADSSTVHVYTTAEGSSSRSRMAESGGGEGSWWGWIQSARDKVVTQSSEVLEFVKKDIDEFTKVVSEEASSVVSSTASTLKEKLRLDDDQSTANNVKKSVSGFLSHVADVFTPPPDDADQEAIIIRNQQPVILNRLQAAIYAISQDAATFLTDPEGEEKQYEEWLQTFDLESKQTELSDLLVNNQPLRHNYTALVPAQVSHVVFWHRYFYKINQLEAADARRQELKQRAEKSSSDNDLVWDEDEDFGGDIDITEEMQAQLLEDYQRECEEQGKKSANKKDNDKSVEDSEISNNTSKDSALASDLSDTNSNSSNKVLLEELKVDLNKTAESVSKPSPSSTESNEDEWEKVDATDATNGQLSSSSSSTSADKTKPEKSDKKNEDWESWD</sequence>
<accession>A0AAN9A4Y0</accession>
<dbReference type="InterPro" id="IPR035925">
    <property type="entry name" value="BSD_dom_sf"/>
</dbReference>
<feature type="region of interest" description="Disordered" evidence="1">
    <location>
        <begin position="1"/>
        <end position="26"/>
    </location>
</feature>
<feature type="compositionally biased region" description="Polar residues" evidence="1">
    <location>
        <begin position="1"/>
        <end position="21"/>
    </location>
</feature>
<evidence type="ECO:0000259" key="2">
    <source>
        <dbReference type="PROSITE" id="PS50858"/>
    </source>
</evidence>
<dbReference type="GO" id="GO:0005737">
    <property type="term" value="C:cytoplasm"/>
    <property type="evidence" value="ECO:0007669"/>
    <property type="project" value="TreeGrafter"/>
</dbReference>